<dbReference type="Proteomes" id="UP001149165">
    <property type="component" value="Unassembled WGS sequence"/>
</dbReference>
<dbReference type="GO" id="GO:0008124">
    <property type="term" value="F:4-alpha-hydroxytetrahydrobiopterin dehydratase activity"/>
    <property type="evidence" value="ECO:0007669"/>
    <property type="project" value="UniProtKB-EC"/>
</dbReference>
<reference evidence="5" key="1">
    <citation type="submission" date="2022-11" db="EMBL/GenBank/DDBJ databases">
        <authorList>
            <person name="Petersen C."/>
        </authorList>
    </citation>
    <scope>NUCLEOTIDE SEQUENCE</scope>
    <source>
        <strain evidence="5">IBT 30069</strain>
    </source>
</reference>
<dbReference type="Pfam" id="PF01329">
    <property type="entry name" value="Pterin_4a"/>
    <property type="match status" value="1"/>
</dbReference>
<dbReference type="GO" id="GO:0006729">
    <property type="term" value="P:tetrahydrobiopterin biosynthetic process"/>
    <property type="evidence" value="ECO:0007669"/>
    <property type="project" value="InterPro"/>
</dbReference>
<evidence type="ECO:0000256" key="3">
    <source>
        <dbReference type="ARBA" id="ARBA00013252"/>
    </source>
</evidence>
<gene>
    <name evidence="5" type="ORF">N7456_010823</name>
</gene>
<sequence length="113" mass="12487">MASSVTIKVSQGDDAEFVQAEIQELVDNKGWDLLGNDTIRKTFHFKTYTKVLDFNNVVGKFSSATFEWTTHTPPGLSSKDIKMANYCEERASEIGQVLRENAPSCKGPKAAKA</sequence>
<accession>A0A9W9ESI5</accession>
<dbReference type="AlphaFoldDB" id="A0A9W9ESI5"/>
<evidence type="ECO:0000256" key="1">
    <source>
        <dbReference type="ARBA" id="ARBA00001554"/>
    </source>
</evidence>
<evidence type="ECO:0000313" key="5">
    <source>
        <dbReference type="EMBL" id="KAJ5087207.1"/>
    </source>
</evidence>
<name>A0A9W9ESI5_9EURO</name>
<comment type="catalytic activity">
    <reaction evidence="1">
        <text>(4aS,6R)-4a-hydroxy-L-erythro-5,6,7,8-tetrahydrobiopterin = (6R)-L-erythro-6,7-dihydrobiopterin + H2O</text>
        <dbReference type="Rhea" id="RHEA:11920"/>
        <dbReference type="ChEBI" id="CHEBI:15377"/>
        <dbReference type="ChEBI" id="CHEBI:15642"/>
        <dbReference type="ChEBI" id="CHEBI:43120"/>
        <dbReference type="EC" id="4.2.1.96"/>
    </reaction>
</comment>
<reference evidence="5" key="2">
    <citation type="journal article" date="2023" name="IMA Fungus">
        <title>Comparative genomic study of the Penicillium genus elucidates a diverse pangenome and 15 lateral gene transfer events.</title>
        <authorList>
            <person name="Petersen C."/>
            <person name="Sorensen T."/>
            <person name="Nielsen M.R."/>
            <person name="Sondergaard T.E."/>
            <person name="Sorensen J.L."/>
            <person name="Fitzpatrick D.A."/>
            <person name="Frisvad J.C."/>
            <person name="Nielsen K.L."/>
        </authorList>
    </citation>
    <scope>NUCLEOTIDE SEQUENCE</scope>
    <source>
        <strain evidence="5">IBT 30069</strain>
    </source>
</reference>
<comment type="similarity">
    <text evidence="2">Belongs to the pterin-4-alpha-carbinolamine dehydratase family.</text>
</comment>
<organism evidence="5 6">
    <name type="scientific">Penicillium angulare</name>
    <dbReference type="NCBI Taxonomy" id="116970"/>
    <lineage>
        <taxon>Eukaryota</taxon>
        <taxon>Fungi</taxon>
        <taxon>Dikarya</taxon>
        <taxon>Ascomycota</taxon>
        <taxon>Pezizomycotina</taxon>
        <taxon>Eurotiomycetes</taxon>
        <taxon>Eurotiomycetidae</taxon>
        <taxon>Eurotiales</taxon>
        <taxon>Aspergillaceae</taxon>
        <taxon>Penicillium</taxon>
    </lineage>
</organism>
<dbReference type="EMBL" id="JAPQKH010000007">
    <property type="protein sequence ID" value="KAJ5087207.1"/>
    <property type="molecule type" value="Genomic_DNA"/>
</dbReference>
<dbReference type="SUPFAM" id="SSF55248">
    <property type="entry name" value="PCD-like"/>
    <property type="match status" value="1"/>
</dbReference>
<dbReference type="Gene3D" id="3.30.1360.20">
    <property type="entry name" value="Transcriptional coactivator/pterin dehydratase"/>
    <property type="match status" value="2"/>
</dbReference>
<dbReference type="EC" id="4.2.1.96" evidence="3"/>
<protein>
    <recommendedName>
        <fullName evidence="3">4a-hydroxytetrahydrobiopterin dehydratase</fullName>
        <ecNumber evidence="3">4.2.1.96</ecNumber>
    </recommendedName>
</protein>
<evidence type="ECO:0000256" key="4">
    <source>
        <dbReference type="ARBA" id="ARBA00023239"/>
    </source>
</evidence>
<keyword evidence="6" id="KW-1185">Reference proteome</keyword>
<evidence type="ECO:0000256" key="2">
    <source>
        <dbReference type="ARBA" id="ARBA00006472"/>
    </source>
</evidence>
<evidence type="ECO:0000313" key="6">
    <source>
        <dbReference type="Proteomes" id="UP001149165"/>
    </source>
</evidence>
<proteinExistence type="inferred from homology"/>
<dbReference type="OrthoDB" id="277398at2759"/>
<keyword evidence="4" id="KW-0456">Lyase</keyword>
<comment type="caution">
    <text evidence="5">The sequence shown here is derived from an EMBL/GenBank/DDBJ whole genome shotgun (WGS) entry which is preliminary data.</text>
</comment>
<dbReference type="InterPro" id="IPR001533">
    <property type="entry name" value="Pterin_deHydtase"/>
</dbReference>
<dbReference type="InterPro" id="IPR036428">
    <property type="entry name" value="PCD_sf"/>
</dbReference>